<organism evidence="5 6">
    <name type="scientific">Amnibacterium flavum</name>
    <dbReference type="NCBI Taxonomy" id="2173173"/>
    <lineage>
        <taxon>Bacteria</taxon>
        <taxon>Bacillati</taxon>
        <taxon>Actinomycetota</taxon>
        <taxon>Actinomycetes</taxon>
        <taxon>Micrococcales</taxon>
        <taxon>Microbacteriaceae</taxon>
        <taxon>Amnibacterium</taxon>
    </lineage>
</organism>
<dbReference type="InterPro" id="IPR036390">
    <property type="entry name" value="WH_DNA-bd_sf"/>
</dbReference>
<evidence type="ECO:0000313" key="5">
    <source>
        <dbReference type="EMBL" id="PVZ95228.1"/>
    </source>
</evidence>
<dbReference type="EMBL" id="QEOP01000001">
    <property type="protein sequence ID" value="PVZ95228.1"/>
    <property type="molecule type" value="Genomic_DNA"/>
</dbReference>
<comment type="caution">
    <text evidence="5">The sequence shown here is derived from an EMBL/GenBank/DDBJ whole genome shotgun (WGS) entry which is preliminary data.</text>
</comment>
<gene>
    <name evidence="5" type="ORF">DDQ50_01500</name>
</gene>
<dbReference type="Proteomes" id="UP000244893">
    <property type="component" value="Unassembled WGS sequence"/>
</dbReference>
<dbReference type="InterPro" id="IPR036388">
    <property type="entry name" value="WH-like_DNA-bd_sf"/>
</dbReference>
<protein>
    <submittedName>
        <fullName evidence="5">Transcriptional regulator</fullName>
    </submittedName>
</protein>
<dbReference type="OrthoDB" id="9800966at2"/>
<evidence type="ECO:0000256" key="2">
    <source>
        <dbReference type="ARBA" id="ARBA00023125"/>
    </source>
</evidence>
<evidence type="ECO:0000259" key="4">
    <source>
        <dbReference type="PROSITE" id="PS51118"/>
    </source>
</evidence>
<dbReference type="Pfam" id="PF01638">
    <property type="entry name" value="HxlR"/>
    <property type="match status" value="1"/>
</dbReference>
<name>A0A2V1HRQ3_9MICO</name>
<keyword evidence="2" id="KW-0238">DNA-binding</keyword>
<feature type="domain" description="HTH hxlR-type" evidence="4">
    <location>
        <begin position="20"/>
        <end position="119"/>
    </location>
</feature>
<sequence length="123" mass="13437">MSASVTDLRPQPSILDEEECRGFQTAIELVGRRWTGAILLSISRGAHRFGEITHAVDGLSGRLLSQRLKELEVQGLVERTVVPTTPAHALYVLSARGQRLMAALQPLVEWGVAENPAATRPRS</sequence>
<dbReference type="InterPro" id="IPR002577">
    <property type="entry name" value="HTH_HxlR"/>
</dbReference>
<dbReference type="SUPFAM" id="SSF46785">
    <property type="entry name" value="Winged helix' DNA-binding domain"/>
    <property type="match status" value="1"/>
</dbReference>
<evidence type="ECO:0000313" key="6">
    <source>
        <dbReference type="Proteomes" id="UP000244893"/>
    </source>
</evidence>
<proteinExistence type="predicted"/>
<dbReference type="PANTHER" id="PTHR33204:SF37">
    <property type="entry name" value="HTH-TYPE TRANSCRIPTIONAL REGULATOR YODB"/>
    <property type="match status" value="1"/>
</dbReference>
<keyword evidence="3" id="KW-0804">Transcription</keyword>
<keyword evidence="1" id="KW-0805">Transcription regulation</keyword>
<dbReference type="Gene3D" id="1.10.10.10">
    <property type="entry name" value="Winged helix-like DNA-binding domain superfamily/Winged helix DNA-binding domain"/>
    <property type="match status" value="1"/>
</dbReference>
<dbReference type="RefSeq" id="WP_116754965.1">
    <property type="nucleotide sequence ID" value="NZ_JBHUEX010000001.1"/>
</dbReference>
<dbReference type="PANTHER" id="PTHR33204">
    <property type="entry name" value="TRANSCRIPTIONAL REGULATOR, MARR FAMILY"/>
    <property type="match status" value="1"/>
</dbReference>
<dbReference type="AlphaFoldDB" id="A0A2V1HRQ3"/>
<evidence type="ECO:0000256" key="1">
    <source>
        <dbReference type="ARBA" id="ARBA00023015"/>
    </source>
</evidence>
<accession>A0A2V1HRQ3</accession>
<dbReference type="PROSITE" id="PS51118">
    <property type="entry name" value="HTH_HXLR"/>
    <property type="match status" value="1"/>
</dbReference>
<dbReference type="GO" id="GO:0003677">
    <property type="term" value="F:DNA binding"/>
    <property type="evidence" value="ECO:0007669"/>
    <property type="project" value="UniProtKB-KW"/>
</dbReference>
<keyword evidence="6" id="KW-1185">Reference proteome</keyword>
<evidence type="ECO:0000256" key="3">
    <source>
        <dbReference type="ARBA" id="ARBA00023163"/>
    </source>
</evidence>
<reference evidence="5 6" key="1">
    <citation type="submission" date="2018-05" db="EMBL/GenBank/DDBJ databases">
        <title>Amnibacterium sp. M8JJ-5, whole genome shotgun sequence.</title>
        <authorList>
            <person name="Tuo L."/>
        </authorList>
    </citation>
    <scope>NUCLEOTIDE SEQUENCE [LARGE SCALE GENOMIC DNA]</scope>
    <source>
        <strain evidence="5 6">M8JJ-5</strain>
    </source>
</reference>